<name>A0AAW1VIL5_9CUCU</name>
<keyword evidence="6" id="KW-1185">Reference proteome</keyword>
<dbReference type="GO" id="GO:0005576">
    <property type="term" value="C:extracellular region"/>
    <property type="evidence" value="ECO:0007669"/>
    <property type="project" value="UniProtKB-SubCell"/>
</dbReference>
<evidence type="ECO:0000256" key="1">
    <source>
        <dbReference type="ARBA" id="ARBA00004613"/>
    </source>
</evidence>
<dbReference type="InterPro" id="IPR001283">
    <property type="entry name" value="CRISP-related"/>
</dbReference>
<gene>
    <name evidence="5" type="ORF">WA026_021977</name>
</gene>
<evidence type="ECO:0000313" key="5">
    <source>
        <dbReference type="EMBL" id="KAK9892786.1"/>
    </source>
</evidence>
<dbReference type="InterPro" id="IPR002413">
    <property type="entry name" value="V5_allergen-like"/>
</dbReference>
<feature type="domain" description="SCP" evidence="4">
    <location>
        <begin position="61"/>
        <end position="219"/>
    </location>
</feature>
<evidence type="ECO:0000313" key="6">
    <source>
        <dbReference type="Proteomes" id="UP001431783"/>
    </source>
</evidence>
<keyword evidence="2" id="KW-0964">Secreted</keyword>
<dbReference type="Proteomes" id="UP001431783">
    <property type="component" value="Unassembled WGS sequence"/>
</dbReference>
<dbReference type="PANTHER" id="PTHR10334">
    <property type="entry name" value="CYSTEINE-RICH SECRETORY PROTEIN-RELATED"/>
    <property type="match status" value="1"/>
</dbReference>
<comment type="subcellular location">
    <subcellularLocation>
        <location evidence="1">Secreted</location>
    </subcellularLocation>
</comment>
<dbReference type="SUPFAM" id="SSF55797">
    <property type="entry name" value="PR-1-like"/>
    <property type="match status" value="1"/>
</dbReference>
<dbReference type="InterPro" id="IPR035940">
    <property type="entry name" value="CAP_sf"/>
</dbReference>
<dbReference type="AlphaFoldDB" id="A0AAW1VIL5"/>
<dbReference type="InterPro" id="IPR014044">
    <property type="entry name" value="CAP_dom"/>
</dbReference>
<keyword evidence="3" id="KW-0732">Signal</keyword>
<dbReference type="Gene3D" id="3.40.33.10">
    <property type="entry name" value="CAP"/>
    <property type="match status" value="1"/>
</dbReference>
<comment type="caution">
    <text evidence="5">The sequence shown here is derived from an EMBL/GenBank/DDBJ whole genome shotgun (WGS) entry which is preliminary data.</text>
</comment>
<dbReference type="PROSITE" id="PS01009">
    <property type="entry name" value="CRISP_1"/>
    <property type="match status" value="1"/>
</dbReference>
<organism evidence="5 6">
    <name type="scientific">Henosepilachna vigintioctopunctata</name>
    <dbReference type="NCBI Taxonomy" id="420089"/>
    <lineage>
        <taxon>Eukaryota</taxon>
        <taxon>Metazoa</taxon>
        <taxon>Ecdysozoa</taxon>
        <taxon>Arthropoda</taxon>
        <taxon>Hexapoda</taxon>
        <taxon>Insecta</taxon>
        <taxon>Pterygota</taxon>
        <taxon>Neoptera</taxon>
        <taxon>Endopterygota</taxon>
        <taxon>Coleoptera</taxon>
        <taxon>Polyphaga</taxon>
        <taxon>Cucujiformia</taxon>
        <taxon>Coccinelloidea</taxon>
        <taxon>Coccinellidae</taxon>
        <taxon>Epilachninae</taxon>
        <taxon>Epilachnini</taxon>
        <taxon>Henosepilachna</taxon>
    </lineage>
</organism>
<protein>
    <recommendedName>
        <fullName evidence="4">SCP domain-containing protein</fullName>
    </recommendedName>
</protein>
<accession>A0AAW1VIL5</accession>
<reference evidence="5 6" key="1">
    <citation type="submission" date="2023-03" db="EMBL/GenBank/DDBJ databases">
        <title>Genome insight into feeding habits of ladybird beetles.</title>
        <authorList>
            <person name="Li H.-S."/>
            <person name="Huang Y.-H."/>
            <person name="Pang H."/>
        </authorList>
    </citation>
    <scope>NUCLEOTIDE SEQUENCE [LARGE SCALE GENOMIC DNA]</scope>
    <source>
        <strain evidence="5">SYSU_2023b</strain>
        <tissue evidence="5">Whole body</tissue>
    </source>
</reference>
<dbReference type="CDD" id="cd05380">
    <property type="entry name" value="CAP_euk"/>
    <property type="match status" value="1"/>
</dbReference>
<feature type="signal peptide" evidence="3">
    <location>
        <begin position="1"/>
        <end position="25"/>
    </location>
</feature>
<dbReference type="EMBL" id="JARQZJ010000138">
    <property type="protein sequence ID" value="KAK9892786.1"/>
    <property type="molecule type" value="Genomic_DNA"/>
</dbReference>
<sequence>MYLSISCDKIVRILLLLSFAELTIAKDYCSINCRDHVHSVCQRKHQCGPINGCITIESDVAFREHMVKAHNEFRNKIASGSMKGPYGNMGATNMKAISYDLELEYIATCWNNVCNQLKHDDCRDTDRFMVGQNIWWGMGMNETSSAVPDWFNEIQYFTDPNWLARFSDSNYPNDGNQRGHFTQIIWADTQYIGCSRVRFGQSRETQLICNYGPSGNVIGMPIYKMADDASKIAKDCPDGVNSKYSALCGSIDPIPTSKSASGNLQIFRTFI</sequence>
<evidence type="ECO:0000256" key="2">
    <source>
        <dbReference type="ARBA" id="ARBA00022525"/>
    </source>
</evidence>
<dbReference type="InterPro" id="IPR018244">
    <property type="entry name" value="Allrgn_V5/Tpx1_CS"/>
</dbReference>
<dbReference type="PRINTS" id="PR00838">
    <property type="entry name" value="V5ALLERGEN"/>
</dbReference>
<feature type="chain" id="PRO_5043396655" description="SCP domain-containing protein" evidence="3">
    <location>
        <begin position="26"/>
        <end position="271"/>
    </location>
</feature>
<dbReference type="Pfam" id="PF00188">
    <property type="entry name" value="CAP"/>
    <property type="match status" value="1"/>
</dbReference>
<evidence type="ECO:0000256" key="3">
    <source>
        <dbReference type="SAM" id="SignalP"/>
    </source>
</evidence>
<dbReference type="PRINTS" id="PR00837">
    <property type="entry name" value="V5TPXLIKE"/>
</dbReference>
<evidence type="ECO:0000259" key="4">
    <source>
        <dbReference type="SMART" id="SM00198"/>
    </source>
</evidence>
<proteinExistence type="predicted"/>
<dbReference type="SMART" id="SM00198">
    <property type="entry name" value="SCP"/>
    <property type="match status" value="1"/>
</dbReference>